<dbReference type="PANTHER" id="PTHR11705">
    <property type="entry name" value="PROTEASE FAMILY M14 CARBOXYPEPTIDASE A,B"/>
    <property type="match status" value="1"/>
</dbReference>
<sequence length="266" mass="30125">MATRHDGTKATTKKAVWWDGGIHAREWISPATVIYIAYALLSKYGQDPTITHLVDQFDYYILPVFNVDGYAYTWTKDRLWRKTRSKTSVPLCYGADPNRNWDYHWCESGASHDPCSDTFCGEKAFSEIETAQVAKFIADHQDTIVHYINFHSYSQLWMSPWAYTTMKPSQFKIQDDGSIQAINALAAVHGTQYQHGNIAQTIYVASGSTVDWIYGTANVIFSYGVELRDTGKYGFLLPEDQIIPSGEETLAGLLALLQYVEKQVYA</sequence>
<dbReference type="Pfam" id="PF00246">
    <property type="entry name" value="Peptidase_M14"/>
    <property type="match status" value="1"/>
</dbReference>
<evidence type="ECO:0000256" key="13">
    <source>
        <dbReference type="PROSITE-ProRule" id="PRU01379"/>
    </source>
</evidence>
<dbReference type="EMBL" id="CAJNOL010004517">
    <property type="protein sequence ID" value="CAF1589841.1"/>
    <property type="molecule type" value="Genomic_DNA"/>
</dbReference>
<dbReference type="GO" id="GO:0006508">
    <property type="term" value="P:proteolysis"/>
    <property type="evidence" value="ECO:0007669"/>
    <property type="project" value="UniProtKB-KW"/>
</dbReference>
<dbReference type="InterPro" id="IPR000834">
    <property type="entry name" value="Peptidase_M14"/>
</dbReference>
<evidence type="ECO:0000256" key="3">
    <source>
        <dbReference type="ARBA" id="ARBA00005988"/>
    </source>
</evidence>
<dbReference type="Proteomes" id="UP000663870">
    <property type="component" value="Unassembled WGS sequence"/>
</dbReference>
<dbReference type="GO" id="GO:0008270">
    <property type="term" value="F:zinc ion binding"/>
    <property type="evidence" value="ECO:0007669"/>
    <property type="project" value="InterPro"/>
</dbReference>
<protein>
    <recommendedName>
        <fullName evidence="14">Peptidase M14 domain-containing protein</fullName>
    </recommendedName>
</protein>
<dbReference type="CDD" id="cd03860">
    <property type="entry name" value="M14_CP_A-B_like"/>
    <property type="match status" value="1"/>
</dbReference>
<dbReference type="EMBL" id="CAJNOH010003215">
    <property type="protein sequence ID" value="CAF1327788.1"/>
    <property type="molecule type" value="Genomic_DNA"/>
</dbReference>
<evidence type="ECO:0000256" key="6">
    <source>
        <dbReference type="ARBA" id="ARBA00022670"/>
    </source>
</evidence>
<gene>
    <name evidence="16" type="ORF">JXQ802_LOCUS47108</name>
    <name evidence="15" type="ORF">PYM288_LOCUS31253</name>
</gene>
<dbReference type="FunFam" id="3.40.630.10:FF:000040">
    <property type="entry name" value="zinc carboxypeptidase"/>
    <property type="match status" value="1"/>
</dbReference>
<proteinExistence type="inferred from homology"/>
<evidence type="ECO:0000256" key="5">
    <source>
        <dbReference type="ARBA" id="ARBA00022645"/>
    </source>
</evidence>
<feature type="active site" description="Proton donor/acceptor" evidence="13">
    <location>
        <position position="226"/>
    </location>
</feature>
<evidence type="ECO:0000313" key="17">
    <source>
        <dbReference type="Proteomes" id="UP000663870"/>
    </source>
</evidence>
<dbReference type="GO" id="GO:0004181">
    <property type="term" value="F:metallocarboxypeptidase activity"/>
    <property type="evidence" value="ECO:0007669"/>
    <property type="project" value="InterPro"/>
</dbReference>
<comment type="function">
    <text evidence="12">Involved in the digestion of the blood meal.</text>
</comment>
<comment type="similarity">
    <text evidence="3 13">Belongs to the peptidase M14 family.</text>
</comment>
<keyword evidence="8" id="KW-0378">Hydrolase</keyword>
<evidence type="ECO:0000313" key="15">
    <source>
        <dbReference type="EMBL" id="CAF1327788.1"/>
    </source>
</evidence>
<dbReference type="Gene3D" id="3.40.630.10">
    <property type="entry name" value="Zn peptidases"/>
    <property type="match status" value="1"/>
</dbReference>
<feature type="domain" description="Peptidase M14" evidence="14">
    <location>
        <begin position="1"/>
        <end position="260"/>
    </location>
</feature>
<comment type="subcellular location">
    <subcellularLocation>
        <location evidence="2">Secreted</location>
    </subcellularLocation>
</comment>
<dbReference type="SMART" id="SM00631">
    <property type="entry name" value="Zn_pept"/>
    <property type="match status" value="1"/>
</dbReference>
<dbReference type="PANTHER" id="PTHR11705:SF143">
    <property type="entry name" value="SLL0236 PROTEIN"/>
    <property type="match status" value="1"/>
</dbReference>
<evidence type="ECO:0000256" key="7">
    <source>
        <dbReference type="ARBA" id="ARBA00022723"/>
    </source>
</evidence>
<evidence type="ECO:0000256" key="8">
    <source>
        <dbReference type="ARBA" id="ARBA00022801"/>
    </source>
</evidence>
<comment type="cofactor">
    <cofactor evidence="1">
        <name>Zn(2+)</name>
        <dbReference type="ChEBI" id="CHEBI:29105"/>
    </cofactor>
</comment>
<dbReference type="AlphaFoldDB" id="A0A815ZUM6"/>
<reference evidence="16" key="1">
    <citation type="submission" date="2021-02" db="EMBL/GenBank/DDBJ databases">
        <authorList>
            <person name="Nowell W R."/>
        </authorList>
    </citation>
    <scope>NUCLEOTIDE SEQUENCE</scope>
</reference>
<dbReference type="Proteomes" id="UP000663854">
    <property type="component" value="Unassembled WGS sequence"/>
</dbReference>
<evidence type="ECO:0000259" key="14">
    <source>
        <dbReference type="PROSITE" id="PS52035"/>
    </source>
</evidence>
<keyword evidence="11" id="KW-1015">Disulfide bond</keyword>
<dbReference type="GO" id="GO:0005615">
    <property type="term" value="C:extracellular space"/>
    <property type="evidence" value="ECO:0007669"/>
    <property type="project" value="TreeGrafter"/>
</dbReference>
<keyword evidence="9" id="KW-0862">Zinc</keyword>
<accession>A0A815ZUM6</accession>
<dbReference type="PROSITE" id="PS52035">
    <property type="entry name" value="PEPTIDASE_M14"/>
    <property type="match status" value="1"/>
</dbReference>
<organism evidence="16 17">
    <name type="scientific">Rotaria sordida</name>
    <dbReference type="NCBI Taxonomy" id="392033"/>
    <lineage>
        <taxon>Eukaryota</taxon>
        <taxon>Metazoa</taxon>
        <taxon>Spiralia</taxon>
        <taxon>Gnathifera</taxon>
        <taxon>Rotifera</taxon>
        <taxon>Eurotatoria</taxon>
        <taxon>Bdelloidea</taxon>
        <taxon>Philodinida</taxon>
        <taxon>Philodinidae</taxon>
        <taxon>Rotaria</taxon>
    </lineage>
</organism>
<evidence type="ECO:0000256" key="11">
    <source>
        <dbReference type="ARBA" id="ARBA00023157"/>
    </source>
</evidence>
<evidence type="ECO:0000256" key="9">
    <source>
        <dbReference type="ARBA" id="ARBA00022833"/>
    </source>
</evidence>
<keyword evidence="10" id="KW-0482">Metalloprotease</keyword>
<keyword evidence="7" id="KW-0479">Metal-binding</keyword>
<dbReference type="PRINTS" id="PR00765">
    <property type="entry name" value="CRBOXYPTASEA"/>
</dbReference>
<keyword evidence="5" id="KW-0121">Carboxypeptidase</keyword>
<evidence type="ECO:0000256" key="4">
    <source>
        <dbReference type="ARBA" id="ARBA00022525"/>
    </source>
</evidence>
<keyword evidence="6" id="KW-0645">Protease</keyword>
<evidence type="ECO:0000256" key="10">
    <source>
        <dbReference type="ARBA" id="ARBA00023049"/>
    </source>
</evidence>
<comment type="caution">
    <text evidence="16">The sequence shown here is derived from an EMBL/GenBank/DDBJ whole genome shotgun (WGS) entry which is preliminary data.</text>
</comment>
<evidence type="ECO:0000313" key="16">
    <source>
        <dbReference type="EMBL" id="CAF1589841.1"/>
    </source>
</evidence>
<name>A0A815ZUM6_9BILA</name>
<keyword evidence="17" id="KW-1185">Reference proteome</keyword>
<evidence type="ECO:0000256" key="12">
    <source>
        <dbReference type="ARBA" id="ARBA00057299"/>
    </source>
</evidence>
<keyword evidence="4" id="KW-0964">Secreted</keyword>
<dbReference type="SUPFAM" id="SSF53187">
    <property type="entry name" value="Zn-dependent exopeptidases"/>
    <property type="match status" value="1"/>
</dbReference>
<evidence type="ECO:0000256" key="1">
    <source>
        <dbReference type="ARBA" id="ARBA00001947"/>
    </source>
</evidence>
<evidence type="ECO:0000256" key="2">
    <source>
        <dbReference type="ARBA" id="ARBA00004613"/>
    </source>
</evidence>